<protein>
    <submittedName>
        <fullName evidence="1">Uncharacterized protein</fullName>
    </submittedName>
</protein>
<gene>
    <name evidence="1" type="ORF">HPB50_011977</name>
</gene>
<dbReference type="Proteomes" id="UP000821845">
    <property type="component" value="Chromosome 11"/>
</dbReference>
<name>A0ACB7T243_HYAAI</name>
<dbReference type="EMBL" id="CM023491">
    <property type="protein sequence ID" value="KAH6941003.1"/>
    <property type="molecule type" value="Genomic_DNA"/>
</dbReference>
<proteinExistence type="predicted"/>
<evidence type="ECO:0000313" key="2">
    <source>
        <dbReference type="Proteomes" id="UP000821845"/>
    </source>
</evidence>
<keyword evidence="2" id="KW-1185">Reference proteome</keyword>
<sequence>MTQYPGRVAKTRLCRRRFEEAELSDSSPFGLATTVIDATSPRDLAQSLPSKRCGSEKIPAEPRLSQKSGQIGNFWEEGARCRLDGISATLEMHAGPFHASICCAVRSSFGDCDQMTRLRREELATQNVNVGVGQRIQIQFANAKPLQNINVEKRIPHFEDAKQVRYESVEKREAACKRRQAAPDAARERIIVRMLCILTIPIGEKYELMNTFLLVSTTTTGSSSVRRSPPQYVYIFVDWYDPVREEAVTGKDLNSNLHCSGKIFKLGERLMQVASTTADCLMQSAATLAVRLTQSTAIPHAPARQTLSPTGRIPASNQRRVLIGGFNWLMQGVQKGAIKGASRGRSDERERLKKSRVVIAPQCEPNKLSAPVPKM</sequence>
<evidence type="ECO:0000313" key="1">
    <source>
        <dbReference type="EMBL" id="KAH6941003.1"/>
    </source>
</evidence>
<comment type="caution">
    <text evidence="1">The sequence shown here is derived from an EMBL/GenBank/DDBJ whole genome shotgun (WGS) entry which is preliminary data.</text>
</comment>
<reference evidence="1" key="1">
    <citation type="submission" date="2020-05" db="EMBL/GenBank/DDBJ databases">
        <title>Large-scale comparative analyses of tick genomes elucidate their genetic diversity and vector capacities.</title>
        <authorList>
            <person name="Jia N."/>
            <person name="Wang J."/>
            <person name="Shi W."/>
            <person name="Du L."/>
            <person name="Sun Y."/>
            <person name="Zhan W."/>
            <person name="Jiang J."/>
            <person name="Wang Q."/>
            <person name="Zhang B."/>
            <person name="Ji P."/>
            <person name="Sakyi L.B."/>
            <person name="Cui X."/>
            <person name="Yuan T."/>
            <person name="Jiang B."/>
            <person name="Yang W."/>
            <person name="Lam T.T.-Y."/>
            <person name="Chang Q."/>
            <person name="Ding S."/>
            <person name="Wang X."/>
            <person name="Zhu J."/>
            <person name="Ruan X."/>
            <person name="Zhao L."/>
            <person name="Wei J."/>
            <person name="Que T."/>
            <person name="Du C."/>
            <person name="Cheng J."/>
            <person name="Dai P."/>
            <person name="Han X."/>
            <person name="Huang E."/>
            <person name="Gao Y."/>
            <person name="Liu J."/>
            <person name="Shao H."/>
            <person name="Ye R."/>
            <person name="Li L."/>
            <person name="Wei W."/>
            <person name="Wang X."/>
            <person name="Wang C."/>
            <person name="Yang T."/>
            <person name="Huo Q."/>
            <person name="Li W."/>
            <person name="Guo W."/>
            <person name="Chen H."/>
            <person name="Zhou L."/>
            <person name="Ni X."/>
            <person name="Tian J."/>
            <person name="Zhou Y."/>
            <person name="Sheng Y."/>
            <person name="Liu T."/>
            <person name="Pan Y."/>
            <person name="Xia L."/>
            <person name="Li J."/>
            <person name="Zhao F."/>
            <person name="Cao W."/>
        </authorList>
    </citation>
    <scope>NUCLEOTIDE SEQUENCE</scope>
    <source>
        <strain evidence="1">Hyas-2018</strain>
    </source>
</reference>
<organism evidence="1 2">
    <name type="scientific">Hyalomma asiaticum</name>
    <name type="common">Tick</name>
    <dbReference type="NCBI Taxonomy" id="266040"/>
    <lineage>
        <taxon>Eukaryota</taxon>
        <taxon>Metazoa</taxon>
        <taxon>Ecdysozoa</taxon>
        <taxon>Arthropoda</taxon>
        <taxon>Chelicerata</taxon>
        <taxon>Arachnida</taxon>
        <taxon>Acari</taxon>
        <taxon>Parasitiformes</taxon>
        <taxon>Ixodida</taxon>
        <taxon>Ixodoidea</taxon>
        <taxon>Ixodidae</taxon>
        <taxon>Hyalomminae</taxon>
        <taxon>Hyalomma</taxon>
    </lineage>
</organism>
<accession>A0ACB7T243</accession>